<reference evidence="3" key="2">
    <citation type="submission" date="2017-02" db="UniProtKB">
        <authorList>
            <consortium name="WormBaseParasite"/>
        </authorList>
    </citation>
    <scope>IDENTIFICATION</scope>
</reference>
<name>A0A0K0CW16_ANGCA</name>
<keyword evidence="1" id="KW-0472">Membrane</keyword>
<keyword evidence="1" id="KW-0812">Transmembrane</keyword>
<proteinExistence type="predicted"/>
<evidence type="ECO:0000313" key="2">
    <source>
        <dbReference type="Proteomes" id="UP000035642"/>
    </source>
</evidence>
<feature type="transmembrane region" description="Helical" evidence="1">
    <location>
        <begin position="111"/>
        <end position="131"/>
    </location>
</feature>
<organism evidence="2 3">
    <name type="scientific">Angiostrongylus cantonensis</name>
    <name type="common">Rat lungworm</name>
    <dbReference type="NCBI Taxonomy" id="6313"/>
    <lineage>
        <taxon>Eukaryota</taxon>
        <taxon>Metazoa</taxon>
        <taxon>Ecdysozoa</taxon>
        <taxon>Nematoda</taxon>
        <taxon>Chromadorea</taxon>
        <taxon>Rhabditida</taxon>
        <taxon>Rhabditina</taxon>
        <taxon>Rhabditomorpha</taxon>
        <taxon>Strongyloidea</taxon>
        <taxon>Metastrongylidae</taxon>
        <taxon>Angiostrongylus</taxon>
    </lineage>
</organism>
<keyword evidence="2" id="KW-1185">Reference proteome</keyword>
<reference evidence="2" key="1">
    <citation type="submission" date="2012-09" db="EMBL/GenBank/DDBJ databases">
        <authorList>
            <person name="Martin A.A."/>
        </authorList>
    </citation>
    <scope>NUCLEOTIDE SEQUENCE</scope>
</reference>
<dbReference type="AlphaFoldDB" id="A0A0K0CW16"/>
<sequence>MAEVAERYVEQIQTTVETMRRRVLAYYDGVFFIGNKLITAAERARDVAEPIAYEVKDYIATATSQSEPVSQVDKDTKNNIVEMYLGISVLMLGISSGELAGAFVFPPVLEYIFDLYVEVIVLFLIPTYVYLNIRKNAGLY</sequence>
<dbReference type="Proteomes" id="UP000035642">
    <property type="component" value="Unassembled WGS sequence"/>
</dbReference>
<evidence type="ECO:0000313" key="3">
    <source>
        <dbReference type="WBParaSite" id="ACAC_0000158201-mRNA-1"/>
    </source>
</evidence>
<evidence type="ECO:0000256" key="1">
    <source>
        <dbReference type="SAM" id="Phobius"/>
    </source>
</evidence>
<dbReference type="WBParaSite" id="ACAC_0000158201-mRNA-1">
    <property type="protein sequence ID" value="ACAC_0000158201-mRNA-1"/>
    <property type="gene ID" value="ACAC_0000158201"/>
</dbReference>
<keyword evidence="1" id="KW-1133">Transmembrane helix</keyword>
<accession>A0A0K0CW16</accession>
<protein>
    <submittedName>
        <fullName evidence="3">Cobalt-zinc-cadmium resistance protein CzcA</fullName>
    </submittedName>
</protein>
<feature type="transmembrane region" description="Helical" evidence="1">
    <location>
        <begin position="84"/>
        <end position="105"/>
    </location>
</feature>